<organism evidence="5">
    <name type="scientific">Pongo abelii</name>
    <name type="common">Sumatran orangutan</name>
    <name type="synonym">Pongo pygmaeus abelii</name>
    <dbReference type="NCBI Taxonomy" id="9601"/>
    <lineage>
        <taxon>Eukaryota</taxon>
        <taxon>Metazoa</taxon>
        <taxon>Chordata</taxon>
        <taxon>Craniata</taxon>
        <taxon>Vertebrata</taxon>
        <taxon>Euteleostomi</taxon>
        <taxon>Mammalia</taxon>
        <taxon>Eutheria</taxon>
        <taxon>Euarchontoglires</taxon>
        <taxon>Primates</taxon>
        <taxon>Haplorrhini</taxon>
        <taxon>Catarrhini</taxon>
        <taxon>Hominidae</taxon>
        <taxon>Pongo</taxon>
    </lineage>
</organism>
<protein>
    <recommendedName>
        <fullName evidence="3">Sulfotransferase</fullName>
        <ecNumber evidence="3">2.8.2.-</ecNumber>
    </recommendedName>
</protein>
<comment type="similarity">
    <text evidence="1 3">Belongs to the sulfotransferase 1 family.</text>
</comment>
<dbReference type="PANTHER" id="PTHR11783">
    <property type="entry name" value="SULFOTRANSFERASE SULT"/>
    <property type="match status" value="1"/>
</dbReference>
<dbReference type="Gene3D" id="3.40.50.300">
    <property type="entry name" value="P-loop containing nucleotide triphosphate hydrolases"/>
    <property type="match status" value="1"/>
</dbReference>
<accession>A0A2J8RVQ7</accession>
<keyword evidence="2 3" id="KW-0808">Transferase</keyword>
<feature type="domain" description="Sulfotransferase" evidence="4">
    <location>
        <begin position="19"/>
        <end position="106"/>
    </location>
</feature>
<dbReference type="Pfam" id="PF00685">
    <property type="entry name" value="Sulfotransfer_1"/>
    <property type="match status" value="1"/>
</dbReference>
<evidence type="ECO:0000313" key="5">
    <source>
        <dbReference type="EMBL" id="PNJ12623.1"/>
    </source>
</evidence>
<proteinExistence type="inferred from homology"/>
<evidence type="ECO:0000256" key="1">
    <source>
        <dbReference type="ARBA" id="ARBA00005771"/>
    </source>
</evidence>
<feature type="non-terminal residue" evidence="5">
    <location>
        <position position="106"/>
    </location>
</feature>
<sequence>MTCAFVSNWEKIEQFHSRPDDIVIATYPKSGTTWVSEIIDMILNDGDIEKCKRGFITEKVPMLEMTLPGLRTSGIEQLEKNPSPRIVKTHLPTDLLPKSFWENNCK</sequence>
<dbReference type="GO" id="GO:0008146">
    <property type="term" value="F:sulfotransferase activity"/>
    <property type="evidence" value="ECO:0007669"/>
    <property type="project" value="InterPro"/>
</dbReference>
<reference evidence="5" key="1">
    <citation type="submission" date="2017-12" db="EMBL/GenBank/DDBJ databases">
        <title>High-resolution comparative analysis of great ape genomes.</title>
        <authorList>
            <person name="Pollen A."/>
            <person name="Hastie A."/>
            <person name="Hormozdiari F."/>
            <person name="Dougherty M."/>
            <person name="Liu R."/>
            <person name="Chaisson M."/>
            <person name="Hoppe E."/>
            <person name="Hill C."/>
            <person name="Pang A."/>
            <person name="Hillier L."/>
            <person name="Baker C."/>
            <person name="Armstrong J."/>
            <person name="Shendure J."/>
            <person name="Paten B."/>
            <person name="Wilson R."/>
            <person name="Chao H."/>
            <person name="Schneider V."/>
            <person name="Ventura M."/>
            <person name="Kronenberg Z."/>
            <person name="Murali S."/>
            <person name="Gordon D."/>
            <person name="Cantsilieris S."/>
            <person name="Munson K."/>
            <person name="Nelson B."/>
            <person name="Raja A."/>
            <person name="Underwood J."/>
            <person name="Diekhans M."/>
            <person name="Fiddes I."/>
            <person name="Haussler D."/>
            <person name="Eichler E."/>
        </authorList>
    </citation>
    <scope>NUCLEOTIDE SEQUENCE [LARGE SCALE GENOMIC DNA]</scope>
    <source>
        <strain evidence="5">Susie</strain>
    </source>
</reference>
<dbReference type="EC" id="2.8.2.-" evidence="3"/>
<evidence type="ECO:0000256" key="2">
    <source>
        <dbReference type="ARBA" id="ARBA00022679"/>
    </source>
</evidence>
<dbReference type="SUPFAM" id="SSF52540">
    <property type="entry name" value="P-loop containing nucleoside triphosphate hydrolases"/>
    <property type="match status" value="1"/>
</dbReference>
<name>A0A2J8RVQ7_PONAB</name>
<evidence type="ECO:0000256" key="3">
    <source>
        <dbReference type="RuleBase" id="RU361155"/>
    </source>
</evidence>
<gene>
    <name evidence="5" type="ORF">CR201_G0048241</name>
</gene>
<dbReference type="EMBL" id="NDHI03003645">
    <property type="protein sequence ID" value="PNJ12623.1"/>
    <property type="molecule type" value="Genomic_DNA"/>
</dbReference>
<dbReference type="AlphaFoldDB" id="A0A2J8RVQ7"/>
<evidence type="ECO:0000259" key="4">
    <source>
        <dbReference type="Pfam" id="PF00685"/>
    </source>
</evidence>
<dbReference type="InterPro" id="IPR027417">
    <property type="entry name" value="P-loop_NTPase"/>
</dbReference>
<comment type="caution">
    <text evidence="5">The sequence shown here is derived from an EMBL/GenBank/DDBJ whole genome shotgun (WGS) entry which is preliminary data.</text>
</comment>
<dbReference type="InterPro" id="IPR000863">
    <property type="entry name" value="Sulfotransferase_dom"/>
</dbReference>